<feature type="compositionally biased region" description="Acidic residues" evidence="1">
    <location>
        <begin position="504"/>
        <end position="524"/>
    </location>
</feature>
<feature type="region of interest" description="Disordered" evidence="1">
    <location>
        <begin position="234"/>
        <end position="253"/>
    </location>
</feature>
<dbReference type="GeneID" id="81441151"/>
<feature type="region of interest" description="Disordered" evidence="1">
    <location>
        <begin position="260"/>
        <end position="405"/>
    </location>
</feature>
<evidence type="ECO:0000313" key="2">
    <source>
        <dbReference type="EMBL" id="KAJ5369293.1"/>
    </source>
</evidence>
<feature type="compositionally biased region" description="Acidic residues" evidence="1">
    <location>
        <begin position="458"/>
        <end position="472"/>
    </location>
</feature>
<proteinExistence type="predicted"/>
<feature type="compositionally biased region" description="Basic and acidic residues" evidence="1">
    <location>
        <begin position="446"/>
        <end position="457"/>
    </location>
</feature>
<reference evidence="2" key="1">
    <citation type="submission" date="2022-11" db="EMBL/GenBank/DDBJ databases">
        <authorList>
            <person name="Petersen C."/>
        </authorList>
    </citation>
    <scope>NUCLEOTIDE SEQUENCE</scope>
    <source>
        <strain evidence="2">IBT 29864</strain>
    </source>
</reference>
<keyword evidence="3" id="KW-1185">Reference proteome</keyword>
<dbReference type="RefSeq" id="XP_056554035.1">
    <property type="nucleotide sequence ID" value="XM_056701972.1"/>
</dbReference>
<sequence length="583" mass="64889">MQPHESATPMAPPSTTLRQQSQKRLLNSSPVTPSKRRRILPFPSTGSLRTPASTKISFTSTPLSTPRTRTELDRYYEDVERDARRILVVKNQLNNLQRGVDADPQSSPEATSESTPMTTKKAVKLLEKILKEDQLVKTLEGERRQIEPKTRGPKRSDKGGVVKSSRNKERTRREKLSKDIRNTRKRIGNAWARLKYAQFVTEPDTLAITTTGVFEDAMYSMSSPIGLVAVQAEAEGDSGEMADNSDSEPMLPTGRTIARSIMSPSVPPEPLQETENPNIDGDKDDTESPAENRNADTDSNKENVPVEKQMARESVSLSKSVQDRPLLFTKLKHNHRTTHTPRRSIYTPGSSDDEDRPEPKRHERTSTHTTTEATTPSVGVPADQTAEKTTSPINPNTEETQGKAPLRQSVIPLILHSTPLFNHPVFSSSEDDIIDSEEDQGSSDNYEEKGDVKLKTETDDDDCSDDEDESEYSDAKVKMETDDEDSSDDEDESEDSEAKVKMEADDDDDDDDSEDEEDDDEGGDVEVKAKVEDEESRRGSEGTREVEDNQDAEDTGNGQDMVQQKEGSVIHTPSRCTINHADI</sequence>
<feature type="compositionally biased region" description="Basic and acidic residues" evidence="1">
    <location>
        <begin position="525"/>
        <end position="547"/>
    </location>
</feature>
<protein>
    <submittedName>
        <fullName evidence="2">Uncharacterized protein</fullName>
    </submittedName>
</protein>
<name>A0A9W9V546_9EURO</name>
<feature type="compositionally biased region" description="Acidic residues" evidence="1">
    <location>
        <begin position="234"/>
        <end position="246"/>
    </location>
</feature>
<evidence type="ECO:0000313" key="3">
    <source>
        <dbReference type="Proteomes" id="UP001147782"/>
    </source>
</evidence>
<accession>A0A9W9V546</accession>
<dbReference type="OrthoDB" id="4367935at2759"/>
<organism evidence="2 3">
    <name type="scientific">Penicillium cataractarum</name>
    <dbReference type="NCBI Taxonomy" id="2100454"/>
    <lineage>
        <taxon>Eukaryota</taxon>
        <taxon>Fungi</taxon>
        <taxon>Dikarya</taxon>
        <taxon>Ascomycota</taxon>
        <taxon>Pezizomycotina</taxon>
        <taxon>Eurotiomycetes</taxon>
        <taxon>Eurotiomycetidae</taxon>
        <taxon>Eurotiales</taxon>
        <taxon>Aspergillaceae</taxon>
        <taxon>Penicillium</taxon>
    </lineage>
</organism>
<feature type="compositionally biased region" description="Polar residues" evidence="1">
    <location>
        <begin position="13"/>
        <end position="32"/>
    </location>
</feature>
<gene>
    <name evidence="2" type="ORF">N7496_009053</name>
</gene>
<feature type="compositionally biased region" description="Acidic residues" evidence="1">
    <location>
        <begin position="429"/>
        <end position="441"/>
    </location>
</feature>
<feature type="region of interest" description="Disordered" evidence="1">
    <location>
        <begin position="97"/>
        <end position="119"/>
    </location>
</feature>
<feature type="region of interest" description="Disordered" evidence="1">
    <location>
        <begin position="1"/>
        <end position="67"/>
    </location>
</feature>
<feature type="compositionally biased region" description="Acidic residues" evidence="1">
    <location>
        <begin position="481"/>
        <end position="495"/>
    </location>
</feature>
<dbReference type="EMBL" id="JAPZBS010000007">
    <property type="protein sequence ID" value="KAJ5369293.1"/>
    <property type="molecule type" value="Genomic_DNA"/>
</dbReference>
<feature type="region of interest" description="Disordered" evidence="1">
    <location>
        <begin position="140"/>
        <end position="178"/>
    </location>
</feature>
<feature type="compositionally biased region" description="Basic residues" evidence="1">
    <location>
        <begin position="330"/>
        <end position="342"/>
    </location>
</feature>
<dbReference type="AlphaFoldDB" id="A0A9W9V546"/>
<feature type="compositionally biased region" description="Polar residues" evidence="1">
    <location>
        <begin position="556"/>
        <end position="566"/>
    </location>
</feature>
<comment type="caution">
    <text evidence="2">The sequence shown here is derived from an EMBL/GenBank/DDBJ whole genome shotgun (WGS) entry which is preliminary data.</text>
</comment>
<feature type="compositionally biased region" description="Basic and acidic residues" evidence="1">
    <location>
        <begin position="293"/>
        <end position="311"/>
    </location>
</feature>
<feature type="compositionally biased region" description="Basic and acidic residues" evidence="1">
    <location>
        <begin position="357"/>
        <end position="366"/>
    </location>
</feature>
<feature type="compositionally biased region" description="Polar residues" evidence="1">
    <location>
        <begin position="387"/>
        <end position="399"/>
    </location>
</feature>
<evidence type="ECO:0000256" key="1">
    <source>
        <dbReference type="SAM" id="MobiDB-lite"/>
    </source>
</evidence>
<dbReference type="Proteomes" id="UP001147782">
    <property type="component" value="Unassembled WGS sequence"/>
</dbReference>
<feature type="compositionally biased region" description="Polar residues" evidence="1">
    <location>
        <begin position="104"/>
        <end position="118"/>
    </location>
</feature>
<feature type="region of interest" description="Disordered" evidence="1">
    <location>
        <begin position="418"/>
        <end position="583"/>
    </location>
</feature>
<reference evidence="2" key="2">
    <citation type="journal article" date="2023" name="IMA Fungus">
        <title>Comparative genomic study of the Penicillium genus elucidates a diverse pangenome and 15 lateral gene transfer events.</title>
        <authorList>
            <person name="Petersen C."/>
            <person name="Sorensen T."/>
            <person name="Nielsen M.R."/>
            <person name="Sondergaard T.E."/>
            <person name="Sorensen J.L."/>
            <person name="Fitzpatrick D.A."/>
            <person name="Frisvad J.C."/>
            <person name="Nielsen K.L."/>
        </authorList>
    </citation>
    <scope>NUCLEOTIDE SEQUENCE</scope>
    <source>
        <strain evidence="2">IBT 29864</strain>
    </source>
</reference>
<feature type="compositionally biased region" description="Polar residues" evidence="1">
    <location>
        <begin position="44"/>
        <end position="58"/>
    </location>
</feature>